<protein>
    <submittedName>
        <fullName evidence="1">Uncharacterized protein</fullName>
    </submittedName>
</protein>
<dbReference type="EMBL" id="CP061800">
    <property type="protein sequence ID" value="QTA84121.1"/>
    <property type="molecule type" value="Genomic_DNA"/>
</dbReference>
<dbReference type="KEGG" id="dmm:dnm_001140"/>
<keyword evidence="2" id="KW-1185">Reference proteome</keyword>
<dbReference type="RefSeq" id="WP_207680737.1">
    <property type="nucleotide sequence ID" value="NZ_CP061800.1"/>
</dbReference>
<dbReference type="Proteomes" id="UP000663722">
    <property type="component" value="Chromosome"/>
</dbReference>
<name>A0A975BEU5_9BACT</name>
<organism evidence="1 2">
    <name type="scientific">Desulfonema magnum</name>
    <dbReference type="NCBI Taxonomy" id="45655"/>
    <lineage>
        <taxon>Bacteria</taxon>
        <taxon>Pseudomonadati</taxon>
        <taxon>Thermodesulfobacteriota</taxon>
        <taxon>Desulfobacteria</taxon>
        <taxon>Desulfobacterales</taxon>
        <taxon>Desulfococcaceae</taxon>
        <taxon>Desulfonema</taxon>
    </lineage>
</organism>
<evidence type="ECO:0000313" key="1">
    <source>
        <dbReference type="EMBL" id="QTA84121.1"/>
    </source>
</evidence>
<sequence>MKKNCIRRVLYLIFILIILTNPGCGLRRIEKPESDKVRIILYRKWWPKTIDSRSPFFSELLQESGTLFKTADTTYLLVMTEERITEVKGKTVLAVIYPEVDISPGWSFDTYFTHLYIPLDTKWKDGTVFFRGRYDYPPGSITPDYPLISRGMGVVVNYQGTGRIKGILRKMGIKMKYPEPVPSERGGK</sequence>
<dbReference type="AlphaFoldDB" id="A0A975BEU5"/>
<gene>
    <name evidence="1" type="ORF">dnm_001140</name>
</gene>
<accession>A0A975BEU5</accession>
<reference evidence="1" key="1">
    <citation type="journal article" date="2021" name="Microb. Physiol.">
        <title>Proteogenomic Insights into the Physiology of Marine, Sulfate-Reducing, Filamentous Desulfonema limicola and Desulfonema magnum.</title>
        <authorList>
            <person name="Schnaars V."/>
            <person name="Wohlbrand L."/>
            <person name="Scheve S."/>
            <person name="Hinrichs C."/>
            <person name="Reinhardt R."/>
            <person name="Rabus R."/>
        </authorList>
    </citation>
    <scope>NUCLEOTIDE SEQUENCE</scope>
    <source>
        <strain evidence="1">4be13</strain>
    </source>
</reference>
<evidence type="ECO:0000313" key="2">
    <source>
        <dbReference type="Proteomes" id="UP000663722"/>
    </source>
</evidence>
<proteinExistence type="predicted"/>